<comment type="caution">
    <text evidence="1">The sequence shown here is derived from an EMBL/GenBank/DDBJ whole genome shotgun (WGS) entry which is preliminary data.</text>
</comment>
<accession>A0A939NQF0</accession>
<name>A0A939NQF0_KLEPN</name>
<protein>
    <submittedName>
        <fullName evidence="1">Uncharacterized protein</fullName>
    </submittedName>
</protein>
<sequence length="124" mass="14013">MVQMLVDPFGQFFDGLCLSLSPPELDVQGPATVEFRPIAPSCRHGLPYGVHFFISRTGIRSTTAVISVPKQSCEYVSFDLMSHKNSFSPTIIFYFLSLECSFQYSWFTRYQSREANAKLKPSIA</sequence>
<proteinExistence type="predicted"/>
<organism evidence="1 2">
    <name type="scientific">Klebsiella pneumoniae</name>
    <dbReference type="NCBI Taxonomy" id="573"/>
    <lineage>
        <taxon>Bacteria</taxon>
        <taxon>Pseudomonadati</taxon>
        <taxon>Pseudomonadota</taxon>
        <taxon>Gammaproteobacteria</taxon>
        <taxon>Enterobacterales</taxon>
        <taxon>Enterobacteriaceae</taxon>
        <taxon>Klebsiella/Raoultella group</taxon>
        <taxon>Klebsiella</taxon>
        <taxon>Klebsiella pneumoniae complex</taxon>
    </lineage>
</organism>
<evidence type="ECO:0000313" key="1">
    <source>
        <dbReference type="EMBL" id="MBO2029748.1"/>
    </source>
</evidence>
<reference evidence="1" key="1">
    <citation type="submission" date="2021-03" db="EMBL/GenBank/DDBJ databases">
        <title>Molecular epidemiology and mechanisms of colistin and carbapenem resistance in Enterobacteriaceae from clinical isolates, the environment and porcine samples in Pretoria, South Africa.</title>
        <authorList>
            <person name="Bogoshi D."/>
            <person name="Mbelle N.M."/>
            <person name="Naidoo V."/>
            <person name="Osei Sekyere J."/>
        </authorList>
    </citation>
    <scope>NUCLEOTIDE SEQUENCE</scope>
    <source>
        <strain evidence="1">C034</strain>
    </source>
</reference>
<dbReference type="Proteomes" id="UP000664620">
    <property type="component" value="Unassembled WGS sequence"/>
</dbReference>
<dbReference type="AlphaFoldDB" id="A0A939NQF0"/>
<gene>
    <name evidence="1" type="ORF">J4734_29245</name>
</gene>
<dbReference type="EMBL" id="JAGETO010000253">
    <property type="protein sequence ID" value="MBO2029748.1"/>
    <property type="molecule type" value="Genomic_DNA"/>
</dbReference>
<evidence type="ECO:0000313" key="2">
    <source>
        <dbReference type="Proteomes" id="UP000664620"/>
    </source>
</evidence>